<keyword evidence="3" id="KW-1185">Reference proteome</keyword>
<dbReference type="EMBL" id="CAXAQS010000572">
    <property type="protein sequence ID" value="CAK9252171.1"/>
    <property type="molecule type" value="Genomic_DNA"/>
</dbReference>
<evidence type="ECO:0000259" key="1">
    <source>
        <dbReference type="PROSITE" id="PS51746"/>
    </source>
</evidence>
<feature type="domain" description="PPM-type phosphatase" evidence="1">
    <location>
        <begin position="1"/>
        <end position="135"/>
    </location>
</feature>
<organism evidence="2 3">
    <name type="scientific">Sphagnum jensenii</name>
    <dbReference type="NCBI Taxonomy" id="128206"/>
    <lineage>
        <taxon>Eukaryota</taxon>
        <taxon>Viridiplantae</taxon>
        <taxon>Streptophyta</taxon>
        <taxon>Embryophyta</taxon>
        <taxon>Bryophyta</taxon>
        <taxon>Sphagnophytina</taxon>
        <taxon>Sphagnopsida</taxon>
        <taxon>Sphagnales</taxon>
        <taxon>Sphagnaceae</taxon>
        <taxon>Sphagnum</taxon>
    </lineage>
</organism>
<dbReference type="Gene3D" id="3.60.40.10">
    <property type="entry name" value="PPM-type phosphatase domain"/>
    <property type="match status" value="1"/>
</dbReference>
<comment type="caution">
    <text evidence="2">The sequence shown here is derived from an EMBL/GenBank/DDBJ whole genome shotgun (WGS) entry which is preliminary data.</text>
</comment>
<name>A0ABP0VCK3_9BRYO</name>
<evidence type="ECO:0000313" key="3">
    <source>
        <dbReference type="Proteomes" id="UP001497444"/>
    </source>
</evidence>
<proteinExistence type="predicted"/>
<protein>
    <recommendedName>
        <fullName evidence="1">PPM-type phosphatase domain-containing protein</fullName>
    </recommendedName>
</protein>
<sequence>MAHELRRIEQAGGSLAWLHGNKPYIRGGDFFQRQAAGDHPKQLNYSRAFGGKDLKMYGLSVDPDVSHFELSEEDRLVLLASDGLWDVLNPRVACDIAIRARREGRSATQEIVKCAIAEMPNCGVRDNITVIAIFLNEPEPVDAVGSL</sequence>
<dbReference type="CDD" id="cd00143">
    <property type="entry name" value="PP2Cc"/>
    <property type="match status" value="1"/>
</dbReference>
<dbReference type="SUPFAM" id="SSF81606">
    <property type="entry name" value="PP2C-like"/>
    <property type="match status" value="1"/>
</dbReference>
<dbReference type="Proteomes" id="UP001497444">
    <property type="component" value="Unassembled WGS sequence"/>
</dbReference>
<dbReference type="Pfam" id="PF00481">
    <property type="entry name" value="PP2C"/>
    <property type="match status" value="1"/>
</dbReference>
<dbReference type="InterPro" id="IPR015655">
    <property type="entry name" value="PP2C"/>
</dbReference>
<gene>
    <name evidence="2" type="ORF">CSSPJE1EN1_LOCUS27549</name>
</gene>
<accession>A0ABP0VCK3</accession>
<evidence type="ECO:0000313" key="2">
    <source>
        <dbReference type="EMBL" id="CAK9252171.1"/>
    </source>
</evidence>
<dbReference type="InterPro" id="IPR036457">
    <property type="entry name" value="PPM-type-like_dom_sf"/>
</dbReference>
<dbReference type="PANTHER" id="PTHR47992">
    <property type="entry name" value="PROTEIN PHOSPHATASE"/>
    <property type="match status" value="1"/>
</dbReference>
<dbReference type="InterPro" id="IPR001932">
    <property type="entry name" value="PPM-type_phosphatase-like_dom"/>
</dbReference>
<reference evidence="2" key="1">
    <citation type="submission" date="2024-02" db="EMBL/GenBank/DDBJ databases">
        <authorList>
            <consortium name="ELIXIR-Norway"/>
            <consortium name="Elixir Norway"/>
        </authorList>
    </citation>
    <scope>NUCLEOTIDE SEQUENCE</scope>
</reference>
<dbReference type="PROSITE" id="PS51746">
    <property type="entry name" value="PPM_2"/>
    <property type="match status" value="1"/>
</dbReference>